<evidence type="ECO:0000313" key="1">
    <source>
        <dbReference type="EMBL" id="MFM9329727.1"/>
    </source>
</evidence>
<organism evidence="1 2">
    <name type="scientific">Paenibacillus mesotrionivorans</name>
    <dbReference type="NCBI Taxonomy" id="3160968"/>
    <lineage>
        <taxon>Bacteria</taxon>
        <taxon>Bacillati</taxon>
        <taxon>Bacillota</taxon>
        <taxon>Bacilli</taxon>
        <taxon>Bacillales</taxon>
        <taxon>Paenibacillaceae</taxon>
        <taxon>Paenibacillus</taxon>
    </lineage>
</organism>
<accession>A0ACC7P5Y6</accession>
<proteinExistence type="predicted"/>
<sequence>MNLKQLEYFVAVAETLNFTKAARKFYISQTAITKQIMALEDRLGAKLFIRSKHRVELTPAGFVFLQEAKAILNRAEEAVERVHLAAGGIAGSLNIGFVKGYEKTSFSNLILDFHKDYPHVFMSFTRNNAEELYRAAESRDLDIVFTIANGLGTHEELERRTVRRYPLVAVVYPGHPLADRPSLRLEELQHEQLLLMDASYRETGGRGAGIKDFLANQSMPMIIQQSRDAESILLMVSADMGVALLPSYTMKYLNQSRHLRIIPLEDGIEMVEIAAVWNKSNPNPALGMFLRKMANAQQQKSSGG</sequence>
<name>A0ACC7P5Y6_9BACL</name>
<dbReference type="Proteomes" id="UP001631969">
    <property type="component" value="Unassembled WGS sequence"/>
</dbReference>
<reference evidence="1" key="1">
    <citation type="submission" date="2024-12" db="EMBL/GenBank/DDBJ databases">
        <authorList>
            <person name="Wu N."/>
        </authorList>
    </citation>
    <scope>NUCLEOTIDE SEQUENCE</scope>
    <source>
        <strain evidence="1">P15</strain>
    </source>
</reference>
<keyword evidence="2" id="KW-1185">Reference proteome</keyword>
<dbReference type="EMBL" id="JBJURJ010000009">
    <property type="protein sequence ID" value="MFM9329727.1"/>
    <property type="molecule type" value="Genomic_DNA"/>
</dbReference>
<protein>
    <submittedName>
        <fullName evidence="1">LysR family transcriptional regulator</fullName>
    </submittedName>
</protein>
<evidence type="ECO:0000313" key="2">
    <source>
        <dbReference type="Proteomes" id="UP001631969"/>
    </source>
</evidence>
<comment type="caution">
    <text evidence="1">The sequence shown here is derived from an EMBL/GenBank/DDBJ whole genome shotgun (WGS) entry which is preliminary data.</text>
</comment>
<gene>
    <name evidence="1" type="ORF">ACI1P1_15640</name>
</gene>